<organism evidence="1 2">
    <name type="scientific">Arctium lappa</name>
    <name type="common">Greater burdock</name>
    <name type="synonym">Lappa major</name>
    <dbReference type="NCBI Taxonomy" id="4217"/>
    <lineage>
        <taxon>Eukaryota</taxon>
        <taxon>Viridiplantae</taxon>
        <taxon>Streptophyta</taxon>
        <taxon>Embryophyta</taxon>
        <taxon>Tracheophyta</taxon>
        <taxon>Spermatophyta</taxon>
        <taxon>Magnoliopsida</taxon>
        <taxon>eudicotyledons</taxon>
        <taxon>Gunneridae</taxon>
        <taxon>Pentapetalae</taxon>
        <taxon>asterids</taxon>
        <taxon>campanulids</taxon>
        <taxon>Asterales</taxon>
        <taxon>Asteraceae</taxon>
        <taxon>Carduoideae</taxon>
        <taxon>Cardueae</taxon>
        <taxon>Arctiinae</taxon>
        <taxon>Arctium</taxon>
    </lineage>
</organism>
<reference evidence="2" key="1">
    <citation type="journal article" date="2022" name="Mol. Ecol. Resour.">
        <title>The genomes of chicory, endive, great burdock and yacon provide insights into Asteraceae palaeo-polyploidization history and plant inulin production.</title>
        <authorList>
            <person name="Fan W."/>
            <person name="Wang S."/>
            <person name="Wang H."/>
            <person name="Wang A."/>
            <person name="Jiang F."/>
            <person name="Liu H."/>
            <person name="Zhao H."/>
            <person name="Xu D."/>
            <person name="Zhang Y."/>
        </authorList>
    </citation>
    <scope>NUCLEOTIDE SEQUENCE [LARGE SCALE GENOMIC DNA]</scope>
    <source>
        <strain evidence="2">cv. Niubang</strain>
    </source>
</reference>
<keyword evidence="2" id="KW-1185">Reference proteome</keyword>
<comment type="caution">
    <text evidence="1">The sequence shown here is derived from an EMBL/GenBank/DDBJ whole genome shotgun (WGS) entry which is preliminary data.</text>
</comment>
<accession>A0ACB8XRU1</accession>
<reference evidence="1 2" key="2">
    <citation type="journal article" date="2022" name="Mol. Ecol. Resour.">
        <title>The genomes of chicory, endive, great burdock and yacon provide insights into Asteraceae paleo-polyploidization history and plant inulin production.</title>
        <authorList>
            <person name="Fan W."/>
            <person name="Wang S."/>
            <person name="Wang H."/>
            <person name="Wang A."/>
            <person name="Jiang F."/>
            <person name="Liu H."/>
            <person name="Zhao H."/>
            <person name="Xu D."/>
            <person name="Zhang Y."/>
        </authorList>
    </citation>
    <scope>NUCLEOTIDE SEQUENCE [LARGE SCALE GENOMIC DNA]</scope>
    <source>
        <strain evidence="2">cv. Niubang</strain>
    </source>
</reference>
<dbReference type="Proteomes" id="UP001055879">
    <property type="component" value="Linkage Group LG15"/>
</dbReference>
<dbReference type="EMBL" id="CM042061">
    <property type="protein sequence ID" value="KAI3673335.1"/>
    <property type="molecule type" value="Genomic_DNA"/>
</dbReference>
<sequence>MLRPSPPLMAAHLRSLLRRHHFNPPPPLPPQSIHHHHRFLNPQKPSPFSLISSPKFFSSQIQDSLEIAQSLSHELQKPPNSQSLLQRLDLSFSHITLTPSLILTTLNLSPKSGRTILDFHQWVATRSDFNLTHETLPHFIDYFGRRRDFKAIHQLLITNKPISGLKPFESTVDRMVRAGRPTQVVAFFDTMSDDYGFVRNFDSLKFIVSKLCEHGFASYAEKLVTNVAHEFFPDEFVCDTLIKGWCVDGKLDEARRLSQEMYRGGFEIGSVGYNAILDCVCRVCRKKDPFRVRSEAEKVLIDMDVAGVPRNVETFNVLIRNLCKIRKTEDAMSLFDRMGEWGCSPNEETFLVLIKSLYQGARVGEGDEMIDRMKSAGFGGALDKKAYYEFLKILCGIERVDHALTVFGKMKKDGCEPGVKTYDLLMGKLCGHGRVDKANALFKEAESRGLAVEPKAYKLDPRFVKKPAAVKEKKRETLPEKMARKRRRLKKIRLSFVKKPKKAQRRAY</sequence>
<evidence type="ECO:0000313" key="2">
    <source>
        <dbReference type="Proteomes" id="UP001055879"/>
    </source>
</evidence>
<protein>
    <submittedName>
        <fullName evidence="1">Uncharacterized protein</fullName>
    </submittedName>
</protein>
<gene>
    <name evidence="1" type="ORF">L6452_39452</name>
</gene>
<evidence type="ECO:0000313" key="1">
    <source>
        <dbReference type="EMBL" id="KAI3673335.1"/>
    </source>
</evidence>
<proteinExistence type="predicted"/>
<name>A0ACB8XRU1_ARCLA</name>